<dbReference type="RefSeq" id="WP_161436055.1">
    <property type="nucleotide sequence ID" value="NZ_WXYO01000006.1"/>
</dbReference>
<protein>
    <recommendedName>
        <fullName evidence="3">Tail specific protease domain-containing protein</fullName>
    </recommendedName>
</protein>
<dbReference type="Gene3D" id="1.25.40.10">
    <property type="entry name" value="Tetratricopeptide repeat domain"/>
    <property type="match status" value="1"/>
</dbReference>
<feature type="chain" id="PRO_5026876945" description="Tail specific protease domain-containing protein" evidence="2">
    <location>
        <begin position="21"/>
        <end position="551"/>
    </location>
</feature>
<dbReference type="Pfam" id="PF03572">
    <property type="entry name" value="Peptidase_S41"/>
    <property type="match status" value="1"/>
</dbReference>
<feature type="signal peptide" evidence="2">
    <location>
        <begin position="1"/>
        <end position="20"/>
    </location>
</feature>
<evidence type="ECO:0000256" key="1">
    <source>
        <dbReference type="PROSITE-ProRule" id="PRU00339"/>
    </source>
</evidence>
<organism evidence="4 5">
    <name type="scientific">Poritiphilus flavus</name>
    <dbReference type="NCBI Taxonomy" id="2697053"/>
    <lineage>
        <taxon>Bacteria</taxon>
        <taxon>Pseudomonadati</taxon>
        <taxon>Bacteroidota</taxon>
        <taxon>Flavobacteriia</taxon>
        <taxon>Flavobacteriales</taxon>
        <taxon>Flavobacteriaceae</taxon>
        <taxon>Poritiphilus</taxon>
    </lineage>
</organism>
<keyword evidence="1" id="KW-0802">TPR repeat</keyword>
<proteinExistence type="predicted"/>
<evidence type="ECO:0000256" key="2">
    <source>
        <dbReference type="SAM" id="SignalP"/>
    </source>
</evidence>
<dbReference type="InterPro" id="IPR029045">
    <property type="entry name" value="ClpP/crotonase-like_dom_sf"/>
</dbReference>
<evidence type="ECO:0000313" key="5">
    <source>
        <dbReference type="Proteomes" id="UP000475249"/>
    </source>
</evidence>
<dbReference type="Gene3D" id="3.90.226.10">
    <property type="entry name" value="2-enoyl-CoA Hydratase, Chain A, domain 1"/>
    <property type="match status" value="1"/>
</dbReference>
<feature type="domain" description="Tail specific protease" evidence="3">
    <location>
        <begin position="253"/>
        <end position="300"/>
    </location>
</feature>
<dbReference type="SMART" id="SM00028">
    <property type="entry name" value="TPR"/>
    <property type="match status" value="1"/>
</dbReference>
<feature type="repeat" description="TPR" evidence="1">
    <location>
        <begin position="502"/>
        <end position="535"/>
    </location>
</feature>
<evidence type="ECO:0000313" key="4">
    <source>
        <dbReference type="EMBL" id="NAS13009.1"/>
    </source>
</evidence>
<comment type="caution">
    <text evidence="4">The sequence shown here is derived from an EMBL/GenBank/DDBJ whole genome shotgun (WGS) entry which is preliminary data.</text>
</comment>
<evidence type="ECO:0000259" key="3">
    <source>
        <dbReference type="Pfam" id="PF03572"/>
    </source>
</evidence>
<name>A0A6L9EFF1_9FLAO</name>
<accession>A0A6L9EFF1</accession>
<dbReference type="AlphaFoldDB" id="A0A6L9EFF1"/>
<dbReference type="EMBL" id="WXYO01000006">
    <property type="protein sequence ID" value="NAS13009.1"/>
    <property type="molecule type" value="Genomic_DNA"/>
</dbReference>
<dbReference type="InterPro" id="IPR019734">
    <property type="entry name" value="TPR_rpt"/>
</dbReference>
<keyword evidence="5" id="KW-1185">Reference proteome</keyword>
<dbReference type="InterPro" id="IPR005151">
    <property type="entry name" value="Tail-specific_protease"/>
</dbReference>
<dbReference type="SUPFAM" id="SSF48452">
    <property type="entry name" value="TPR-like"/>
    <property type="match status" value="1"/>
</dbReference>
<reference evidence="4 5" key="1">
    <citation type="submission" date="2020-01" db="EMBL/GenBank/DDBJ databases">
        <title>Bacteria diversity of Porities sp.</title>
        <authorList>
            <person name="Wang G."/>
        </authorList>
    </citation>
    <scope>NUCLEOTIDE SEQUENCE [LARGE SCALE GENOMIC DNA]</scope>
    <source>
        <strain evidence="4 5">R33</strain>
    </source>
</reference>
<gene>
    <name evidence="4" type="ORF">GTQ38_13420</name>
</gene>
<dbReference type="PROSITE" id="PS50005">
    <property type="entry name" value="TPR"/>
    <property type="match status" value="1"/>
</dbReference>
<keyword evidence="2" id="KW-0732">Signal</keyword>
<dbReference type="Proteomes" id="UP000475249">
    <property type="component" value="Unassembled WGS sequence"/>
</dbReference>
<sequence>MKKILVILHLLFFVNLAAQQRPTKTQWQQDLRFLQNAIHKDYPFLFVKTTKDTFDAEVESLYKEIPNLEDHEIVVGLSRIIALFKYGHMAVDYNHKPFEFQHLPFNLYQYADGVYIQGVHKDYKQALGAKVKAINKVPVMEALQKIYPVVSAENTQFFKGYGINHLTIPEVLHAQGITDKLQNAVELSLEKDDKSFKTTFMSLGDNKYLPTQYGLIFQDENWLEARDQKTTPLYLKHIERIYFFEYLSEEKSLYVRLSQIEDDPKEKMSSFYARLFDFIEDNKVEKLILDVRLNGGGNNYKNRPLITGIIENKKINKVGKLFVIIGRRTFSACQNLVNELHNYTNAIFVGEPTAENVNFYGDSGPLVLPNTKLPVYLSFAWWQDKAAWENAEWLAPAIPVEMTFEEYSTNQDPVLDAALAFSDPNFQPNPMRYLTDGFVSGDIEELAVEVPKMIKDPKYNFFDFETELTKAGLHLVNSGRMPAIQTGIGVLSFVSQLFPNSAKAWKNLAVAQIKADDKKNAIEALNKAISFDSNGDIGKSAQEMLKEIRIE</sequence>
<dbReference type="SUPFAM" id="SSF52096">
    <property type="entry name" value="ClpP/crotonase"/>
    <property type="match status" value="1"/>
</dbReference>
<dbReference type="InterPro" id="IPR011990">
    <property type="entry name" value="TPR-like_helical_dom_sf"/>
</dbReference>